<protein>
    <recommendedName>
        <fullName evidence="3">SAP domain-containing protein</fullName>
    </recommendedName>
</protein>
<gene>
    <name evidence="1" type="ORF">SAMN04489760_10560</name>
</gene>
<keyword evidence="2" id="KW-1185">Reference proteome</keyword>
<proteinExistence type="predicted"/>
<evidence type="ECO:0000313" key="1">
    <source>
        <dbReference type="EMBL" id="SEM14509.1"/>
    </source>
</evidence>
<dbReference type="EMBL" id="FOBS01000005">
    <property type="protein sequence ID" value="SEM14509.1"/>
    <property type="molecule type" value="Genomic_DNA"/>
</dbReference>
<name>A0A1H7W063_9BACT</name>
<reference evidence="1 2" key="1">
    <citation type="submission" date="2016-10" db="EMBL/GenBank/DDBJ databases">
        <authorList>
            <person name="de Groot N.N."/>
        </authorList>
    </citation>
    <scope>NUCLEOTIDE SEQUENCE [LARGE SCALE GENOMIC DNA]</scope>
    <source>
        <strain evidence="1 2">DSM 8423</strain>
    </source>
</reference>
<sequence length="61" mass="7350">MKIQEIRKIAKHWGIDTRIGRSKQDLIWDIQVREGNSPCFHTREECENNCLWKSDCIKVRH</sequence>
<dbReference type="AlphaFoldDB" id="A0A1H7W063"/>
<evidence type="ECO:0008006" key="3">
    <source>
        <dbReference type="Google" id="ProtNLM"/>
    </source>
</evidence>
<organism evidence="1 2">
    <name type="scientific">Syntrophus gentianae</name>
    <dbReference type="NCBI Taxonomy" id="43775"/>
    <lineage>
        <taxon>Bacteria</taxon>
        <taxon>Pseudomonadati</taxon>
        <taxon>Thermodesulfobacteriota</taxon>
        <taxon>Syntrophia</taxon>
        <taxon>Syntrophales</taxon>
        <taxon>Syntrophaceae</taxon>
        <taxon>Syntrophus</taxon>
    </lineage>
</organism>
<dbReference type="RefSeq" id="WP_093882598.1">
    <property type="nucleotide sequence ID" value="NZ_FOBS01000005.1"/>
</dbReference>
<accession>A0A1H7W063</accession>
<dbReference type="STRING" id="43775.SAMN04489760_10560"/>
<evidence type="ECO:0000313" key="2">
    <source>
        <dbReference type="Proteomes" id="UP000198744"/>
    </source>
</evidence>
<dbReference type="OrthoDB" id="1687780at2"/>
<dbReference type="Proteomes" id="UP000198744">
    <property type="component" value="Unassembled WGS sequence"/>
</dbReference>